<dbReference type="InterPro" id="IPR026453">
    <property type="entry name" value="PGF_pre_PGF"/>
</dbReference>
<evidence type="ECO:0000313" key="3">
    <source>
        <dbReference type="EMBL" id="WOF16453.1"/>
    </source>
</evidence>
<evidence type="ECO:0000256" key="2">
    <source>
        <dbReference type="SAM" id="Phobius"/>
    </source>
</evidence>
<dbReference type="RefSeq" id="WP_317135870.1">
    <property type="nucleotide sequence ID" value="NZ_CP043875.1"/>
</dbReference>
<protein>
    <submittedName>
        <fullName evidence="3">PGF-pre-PGF domain-containing protein</fullName>
    </submittedName>
</protein>
<evidence type="ECO:0000256" key="1">
    <source>
        <dbReference type="ARBA" id="ARBA00022729"/>
    </source>
</evidence>
<dbReference type="PANTHER" id="PTHR36220:SF1">
    <property type="entry name" value="GAMMA TUBULIN COMPLEX COMPONENT C-TERMINAL DOMAIN-CONTAINING PROTEIN"/>
    <property type="match status" value="1"/>
</dbReference>
<organism evidence="3 4">
    <name type="scientific">Methanochimaera problematica</name>
    <dbReference type="NCBI Taxonomy" id="2609417"/>
    <lineage>
        <taxon>Archaea</taxon>
        <taxon>Methanobacteriati</taxon>
        <taxon>Methanobacteriota</taxon>
        <taxon>Stenosarchaea group</taxon>
        <taxon>Methanomicrobia</taxon>
        <taxon>Methanomicrobiales</taxon>
        <taxon>Methanomicrobiaceae</taxon>
        <taxon>Methanochimaera</taxon>
    </lineage>
</organism>
<feature type="transmembrane region" description="Helical" evidence="2">
    <location>
        <begin position="21"/>
        <end position="40"/>
    </location>
</feature>
<dbReference type="Proteomes" id="UP001301797">
    <property type="component" value="Chromosome"/>
</dbReference>
<sequence>MVKIHIRMPVGHFFREKLATFVILTIFLGFCVIPGSASLFNIPLVNDIPSVLDLDINNKNTIQGGVALGNEIKDENILQNISISMHSFSYNKKTGMWNAYNPKEDIKVSTGVPGIFTIKTKCGSFQMFLSGLGRVFCLKEPGDGKFEADENCLNVVYKGFTEWYKNSDGRIEHGMTIFESPPGDGNLVAEFVVSGDFELSSAGGNIYFSDDYGRVFEYGRISTLDSSGKILDSAIILSNGRIYWEIDDRNAVYPVNIDPILTQVKTLTPINKGNADQFGWSVSISGDTAVFGAPNANPGTMPADCGQAYVFYKNHGGTDNWGEIKNLTASDREASDHFGWSVSISGDTAVVGAYSADVGGQAYIFSRNNGGPDNWGQVAILNGSDTTDGDQFGYSVSVSGDIAVIGAKDADPGTLPDNCGQAYVFSKDNGGPENWGQIAILNASDKAGADYFGCSVSLYNDTAVVGAYNAGVGGQAYIFLRDSGGLGNWGQVRILNGSDTAPVDRFGNSVSVSRNIAVIGAYEADPGALPDNCGQAYVFSKDNGGPENWGQIAILNASDKADSDFFGNSVSVSGNIAVVGAWGASGGVNCGQTYVFSGDSGGAGSWGQDQILIAPDGSNWEYYGCSVAFSDDTAVVGAYEANSGVLGMWGGKAYVVINVPAPTFTSIVPSSALTDNASAGVTITGSNYLGKPVIKLEKAGQANINAKEVVVSAGNTTITCSFDLTGAAAGAWDINITNPDSKSVTAADAFTVTAAPTEAPSGGRTSSGGGLNTDTGVCSAKNLNAGDTASFGFKDKGAVYGLLVKVSEDTPNMMVTVKKQGYTPSSVETPDTNVYEYEEVKTYHADKSAVTRGIFEFKVAQSWLFTKGYTKGDIVMLHYKDGEWVSLPTVFIRDDAGYYHYTAETPSFSWFAIGIGEGETILADEIHKITPKETVIPAVETTVPVQTTAPKSPESEHADSNTGSIAAYLLVIAVVLIMLAAAVIWQRKQKKKYPDWWNKKF</sequence>
<dbReference type="PANTHER" id="PTHR36220">
    <property type="entry name" value="UNNAMED PRODUCT"/>
    <property type="match status" value="1"/>
</dbReference>
<keyword evidence="2" id="KW-1133">Transmembrane helix</keyword>
<evidence type="ECO:0000313" key="4">
    <source>
        <dbReference type="Proteomes" id="UP001301797"/>
    </source>
</evidence>
<proteinExistence type="predicted"/>
<dbReference type="InterPro" id="IPR013517">
    <property type="entry name" value="FG-GAP"/>
</dbReference>
<keyword evidence="2" id="KW-0812">Transmembrane</keyword>
<dbReference type="GeneID" id="85229890"/>
<name>A0AA97I393_9EURY</name>
<dbReference type="Pfam" id="PF14312">
    <property type="entry name" value="FG-GAP_2"/>
    <property type="match status" value="7"/>
</dbReference>
<dbReference type="InterPro" id="IPR028994">
    <property type="entry name" value="Integrin_alpha_N"/>
</dbReference>
<dbReference type="AlphaFoldDB" id="A0AA97I393"/>
<keyword evidence="4" id="KW-1185">Reference proteome</keyword>
<dbReference type="SUPFAM" id="SSF69318">
    <property type="entry name" value="Integrin alpha N-terminal domain"/>
    <property type="match status" value="1"/>
</dbReference>
<feature type="transmembrane region" description="Helical" evidence="2">
    <location>
        <begin position="965"/>
        <end position="985"/>
    </location>
</feature>
<keyword evidence="1" id="KW-0732">Signal</keyword>
<dbReference type="KEGG" id="mefw:F1737_06935"/>
<dbReference type="EMBL" id="CP043875">
    <property type="protein sequence ID" value="WOF16453.1"/>
    <property type="molecule type" value="Genomic_DNA"/>
</dbReference>
<gene>
    <name evidence="3" type="ORF">F1737_06935</name>
</gene>
<keyword evidence="2" id="KW-0472">Membrane</keyword>
<dbReference type="Gene3D" id="2.60.40.10">
    <property type="entry name" value="Immunoglobulins"/>
    <property type="match status" value="1"/>
</dbReference>
<dbReference type="Gene3D" id="2.130.10.130">
    <property type="entry name" value="Integrin alpha, N-terminal"/>
    <property type="match status" value="2"/>
</dbReference>
<dbReference type="InterPro" id="IPR013783">
    <property type="entry name" value="Ig-like_fold"/>
</dbReference>
<reference evidence="3 4" key="1">
    <citation type="submission" date="2019-09" db="EMBL/GenBank/DDBJ databases">
        <title>The complete genome of Methanoplanus sp. FWC-SCC4.</title>
        <authorList>
            <person name="Chen S.-C."/>
            <person name="Zhou Y.-Z."/>
            <person name="Lai M.-C."/>
        </authorList>
    </citation>
    <scope>NUCLEOTIDE SEQUENCE [LARGE SCALE GENOMIC DNA]</scope>
    <source>
        <strain evidence="3 4">FWC-SCC4</strain>
    </source>
</reference>
<accession>A0AA97I393</accession>
<dbReference type="NCBIfam" id="TIGR04213">
    <property type="entry name" value="PGF_pre_PGF"/>
    <property type="match status" value="1"/>
</dbReference>